<dbReference type="AlphaFoldDB" id="A0AAN9IKF2"/>
<name>A0AAN9IKF2_CROPI</name>
<proteinExistence type="predicted"/>
<feature type="signal peptide" evidence="1">
    <location>
        <begin position="1"/>
        <end position="21"/>
    </location>
</feature>
<dbReference type="EMBL" id="JAYWIO010000002">
    <property type="protein sequence ID" value="KAK7281080.1"/>
    <property type="molecule type" value="Genomic_DNA"/>
</dbReference>
<gene>
    <name evidence="2" type="ORF">RIF29_08756</name>
</gene>
<evidence type="ECO:0000256" key="1">
    <source>
        <dbReference type="SAM" id="SignalP"/>
    </source>
</evidence>
<comment type="caution">
    <text evidence="2">The sequence shown here is derived from an EMBL/GenBank/DDBJ whole genome shotgun (WGS) entry which is preliminary data.</text>
</comment>
<keyword evidence="3" id="KW-1185">Reference proteome</keyword>
<evidence type="ECO:0000313" key="3">
    <source>
        <dbReference type="Proteomes" id="UP001372338"/>
    </source>
</evidence>
<accession>A0AAN9IKF2</accession>
<dbReference type="Proteomes" id="UP001372338">
    <property type="component" value="Unassembled WGS sequence"/>
</dbReference>
<protein>
    <submittedName>
        <fullName evidence="2">Uncharacterized protein</fullName>
    </submittedName>
</protein>
<organism evidence="2 3">
    <name type="scientific">Crotalaria pallida</name>
    <name type="common">Smooth rattlebox</name>
    <name type="synonym">Crotalaria striata</name>
    <dbReference type="NCBI Taxonomy" id="3830"/>
    <lineage>
        <taxon>Eukaryota</taxon>
        <taxon>Viridiplantae</taxon>
        <taxon>Streptophyta</taxon>
        <taxon>Embryophyta</taxon>
        <taxon>Tracheophyta</taxon>
        <taxon>Spermatophyta</taxon>
        <taxon>Magnoliopsida</taxon>
        <taxon>eudicotyledons</taxon>
        <taxon>Gunneridae</taxon>
        <taxon>Pentapetalae</taxon>
        <taxon>rosids</taxon>
        <taxon>fabids</taxon>
        <taxon>Fabales</taxon>
        <taxon>Fabaceae</taxon>
        <taxon>Papilionoideae</taxon>
        <taxon>50 kb inversion clade</taxon>
        <taxon>genistoids sensu lato</taxon>
        <taxon>core genistoids</taxon>
        <taxon>Crotalarieae</taxon>
        <taxon>Crotalaria</taxon>
    </lineage>
</organism>
<reference evidence="2 3" key="1">
    <citation type="submission" date="2024-01" db="EMBL/GenBank/DDBJ databases">
        <title>The genomes of 5 underutilized Papilionoideae crops provide insights into root nodulation and disease resistanc.</title>
        <authorList>
            <person name="Yuan L."/>
        </authorList>
    </citation>
    <scope>NUCLEOTIDE SEQUENCE [LARGE SCALE GENOMIC DNA]</scope>
    <source>
        <strain evidence="2">ZHUSHIDOU_FW_LH</strain>
        <tissue evidence="2">Leaf</tissue>
    </source>
</reference>
<sequence>MPLMVEMMILLRLEWVVVVECGVEDRYRDSLRRILELALPMHQSGVLDPHAIQQIVTSALDLWVTLWLLQREVATYHREVVERIELVKRIEVVKQIEVKERIEVVEQIEVAKGGRAEHGDDRRVRARRG</sequence>
<evidence type="ECO:0000313" key="2">
    <source>
        <dbReference type="EMBL" id="KAK7281080.1"/>
    </source>
</evidence>
<keyword evidence="1" id="KW-0732">Signal</keyword>
<feature type="chain" id="PRO_5043000964" evidence="1">
    <location>
        <begin position="22"/>
        <end position="129"/>
    </location>
</feature>